<dbReference type="InterPro" id="IPR000772">
    <property type="entry name" value="Ricin_B_lectin"/>
</dbReference>
<organism evidence="3 4">
    <name type="scientific">Amycolatopsis vancoresmycina DSM 44592</name>
    <dbReference type="NCBI Taxonomy" id="1292037"/>
    <lineage>
        <taxon>Bacteria</taxon>
        <taxon>Bacillati</taxon>
        <taxon>Actinomycetota</taxon>
        <taxon>Actinomycetes</taxon>
        <taxon>Pseudonocardiales</taxon>
        <taxon>Pseudonocardiaceae</taxon>
        <taxon>Amycolatopsis</taxon>
    </lineage>
</organism>
<dbReference type="PANTHER" id="PTHR30383">
    <property type="entry name" value="THIOESTERASE 1/PROTEASE 1/LYSOPHOSPHOLIPASE L1"/>
    <property type="match status" value="1"/>
</dbReference>
<dbReference type="Pfam" id="PF13472">
    <property type="entry name" value="Lipase_GDSL_2"/>
    <property type="match status" value="1"/>
</dbReference>
<dbReference type="CDD" id="cd23418">
    <property type="entry name" value="beta-trefoil_Ricin_XLN-like"/>
    <property type="match status" value="1"/>
</dbReference>
<sequence length="361" mass="36947">MTSRLRWLAAAAALVAGALLPGTAAAESNGGVRVMPLGDSITDGTQVPGGYRIGLWQRVTSGGYQVDFVGSQSNGPATLGDHDHEGHPGWRIDQIDANIVAWLRATTPHMVLLHIGTNDVLQNYNVGQAPSRLSGLIDHITATAPDAEVFVATIIPIANSGQEAAARTFNAAVPGIVQSKQSAGKHVHLVDQHAALTTADLIDGVHPTATGYDKMAATWYAALQAVPGSIGSPGTSQAKQVVGTQSGRCADAGSAANGTQVQLQDCGSGTGQAWTRTGAQLSVAGSKCLDASGAGTANGTAVIVWDCHGGTNQQWTVNANGTITGTSSGRCVDATGQGTANGTKLVLWDCNGQANQQWTLR</sequence>
<dbReference type="Proteomes" id="UP000014139">
    <property type="component" value="Unassembled WGS sequence"/>
</dbReference>
<dbReference type="Pfam" id="PF00652">
    <property type="entry name" value="Ricin_B_lectin"/>
    <property type="match status" value="1"/>
</dbReference>
<evidence type="ECO:0000313" key="4">
    <source>
        <dbReference type="Proteomes" id="UP000014139"/>
    </source>
</evidence>
<dbReference type="PROSITE" id="PS50231">
    <property type="entry name" value="RICIN_B_LECTIN"/>
    <property type="match status" value="1"/>
</dbReference>
<dbReference type="Gene3D" id="3.40.50.1110">
    <property type="entry name" value="SGNH hydrolase"/>
    <property type="match status" value="1"/>
</dbReference>
<dbReference type="OrthoDB" id="468550at2"/>
<dbReference type="SUPFAM" id="SSF50370">
    <property type="entry name" value="Ricin B-like lectins"/>
    <property type="match status" value="1"/>
</dbReference>
<feature type="chain" id="PRO_5004348671" evidence="1">
    <location>
        <begin position="27"/>
        <end position="361"/>
    </location>
</feature>
<dbReference type="InterPro" id="IPR006311">
    <property type="entry name" value="TAT_signal"/>
</dbReference>
<dbReference type="InterPro" id="IPR035992">
    <property type="entry name" value="Ricin_B-like_lectins"/>
</dbReference>
<dbReference type="RefSeq" id="WP_003091423.1">
    <property type="nucleotide sequence ID" value="NZ_AOUO01000319.1"/>
</dbReference>
<dbReference type="PATRIC" id="fig|1292037.4.peg.4204"/>
<dbReference type="SMART" id="SM00458">
    <property type="entry name" value="RICIN"/>
    <property type="match status" value="1"/>
</dbReference>
<dbReference type="AlphaFoldDB" id="R1G4E4"/>
<dbReference type="eggNOG" id="COG2755">
    <property type="taxonomic scope" value="Bacteria"/>
</dbReference>
<feature type="signal peptide" evidence="1">
    <location>
        <begin position="1"/>
        <end position="26"/>
    </location>
</feature>
<evidence type="ECO:0000256" key="1">
    <source>
        <dbReference type="SAM" id="SignalP"/>
    </source>
</evidence>
<proteinExistence type="predicted"/>
<dbReference type="InterPro" id="IPR013830">
    <property type="entry name" value="SGNH_hydro"/>
</dbReference>
<dbReference type="PANTHER" id="PTHR30383:SF5">
    <property type="entry name" value="SGNH HYDROLASE-TYPE ESTERASE DOMAIN-CONTAINING PROTEIN"/>
    <property type="match status" value="1"/>
</dbReference>
<dbReference type="InterPro" id="IPR036514">
    <property type="entry name" value="SGNH_hydro_sf"/>
</dbReference>
<evidence type="ECO:0000259" key="2">
    <source>
        <dbReference type="SMART" id="SM00458"/>
    </source>
</evidence>
<comment type="caution">
    <text evidence="3">The sequence shown here is derived from an EMBL/GenBank/DDBJ whole genome shotgun (WGS) entry which is preliminary data.</text>
</comment>
<dbReference type="EMBL" id="AOUO01000319">
    <property type="protein sequence ID" value="EOD66322.1"/>
    <property type="molecule type" value="Genomic_DNA"/>
</dbReference>
<dbReference type="GO" id="GO:0004622">
    <property type="term" value="F:phosphatidylcholine lysophospholipase activity"/>
    <property type="evidence" value="ECO:0007669"/>
    <property type="project" value="TreeGrafter"/>
</dbReference>
<feature type="domain" description="Ricin B lectin" evidence="2">
    <location>
        <begin position="239"/>
        <end position="361"/>
    </location>
</feature>
<evidence type="ECO:0000313" key="3">
    <source>
        <dbReference type="EMBL" id="EOD66322.1"/>
    </source>
</evidence>
<reference evidence="3 4" key="1">
    <citation type="submission" date="2013-02" db="EMBL/GenBank/DDBJ databases">
        <title>Draft genome sequence of Amycolatopsis vancoresmycina strain DSM 44592T.</title>
        <authorList>
            <person name="Kumar S."/>
            <person name="Kaur N."/>
            <person name="Kaur C."/>
            <person name="Raghava G.P.S."/>
            <person name="Mayilraj S."/>
        </authorList>
    </citation>
    <scope>NUCLEOTIDE SEQUENCE [LARGE SCALE GENOMIC DNA]</scope>
    <source>
        <strain evidence="3 4">DSM 44592</strain>
    </source>
</reference>
<keyword evidence="1" id="KW-0732">Signal</keyword>
<keyword evidence="4" id="KW-1185">Reference proteome</keyword>
<protein>
    <submittedName>
        <fullName evidence="3">Lipolytic protein G-D-S-L family</fullName>
    </submittedName>
</protein>
<name>R1G4E4_9PSEU</name>
<dbReference type="PROSITE" id="PS51318">
    <property type="entry name" value="TAT"/>
    <property type="match status" value="1"/>
</dbReference>
<dbReference type="SUPFAM" id="SSF52266">
    <property type="entry name" value="SGNH hydrolase"/>
    <property type="match status" value="1"/>
</dbReference>
<dbReference type="Gene3D" id="2.80.10.50">
    <property type="match status" value="3"/>
</dbReference>
<dbReference type="CDD" id="cd01833">
    <property type="entry name" value="XynB_like"/>
    <property type="match status" value="1"/>
</dbReference>
<dbReference type="InterPro" id="IPR051532">
    <property type="entry name" value="Ester_Hydrolysis_Enzymes"/>
</dbReference>
<accession>R1G4E4</accession>
<gene>
    <name evidence="3" type="ORF">H480_22157</name>
</gene>